<dbReference type="OMA" id="HNDNIAS"/>
<proteinExistence type="inferred from homology"/>
<dbReference type="OrthoDB" id="5518345at2759"/>
<accession>G8JRR7</accession>
<evidence type="ECO:0000313" key="3">
    <source>
        <dbReference type="Proteomes" id="UP000006790"/>
    </source>
</evidence>
<dbReference type="EMBL" id="CP002499">
    <property type="protein sequence ID" value="AET38836.1"/>
    <property type="molecule type" value="Genomic_DNA"/>
</dbReference>
<gene>
    <name evidence="2" type="ordered locus">Ecym_3348</name>
</gene>
<dbReference type="GO" id="GO:0042144">
    <property type="term" value="P:vacuole fusion, non-autophagic"/>
    <property type="evidence" value="ECO:0007669"/>
    <property type="project" value="TreeGrafter"/>
</dbReference>
<evidence type="ECO:0000256" key="1">
    <source>
        <dbReference type="ARBA" id="ARBA00038069"/>
    </source>
</evidence>
<dbReference type="InterPro" id="IPR037045">
    <property type="entry name" value="S8pro/Inhibitor_I9_sf"/>
</dbReference>
<dbReference type="Gene3D" id="3.30.70.80">
    <property type="entry name" value="Peptidase S8 propeptide/proteinase inhibitor I9"/>
    <property type="match status" value="1"/>
</dbReference>
<dbReference type="HOGENOM" id="CLU_156026_3_0_1"/>
<comment type="similarity">
    <text evidence="1">Belongs to the protease inhibitor I9 family.</text>
</comment>
<dbReference type="Proteomes" id="UP000006790">
    <property type="component" value="Chromosome 3"/>
</dbReference>
<dbReference type="SUPFAM" id="SSF54897">
    <property type="entry name" value="Protease propeptides/inhibitors"/>
    <property type="match status" value="1"/>
</dbReference>
<dbReference type="AlphaFoldDB" id="G8JRR7"/>
<dbReference type="FunCoup" id="G8JRR7">
    <property type="interactions" value="177"/>
</dbReference>
<dbReference type="InterPro" id="IPR052471">
    <property type="entry name" value="PBI_I9"/>
</dbReference>
<evidence type="ECO:0000313" key="2">
    <source>
        <dbReference type="EMBL" id="AET38836.1"/>
    </source>
</evidence>
<reference evidence="3" key="1">
    <citation type="journal article" date="2012" name="G3 (Bethesda)">
        <title>Pichia sorbitophila, an interspecies yeast hybrid reveals early steps of genome resolution following polyploidization.</title>
        <authorList>
            <person name="Leh Louis V."/>
            <person name="Despons L."/>
            <person name="Friedrich A."/>
            <person name="Martin T."/>
            <person name="Durrens P."/>
            <person name="Casaregola S."/>
            <person name="Neuveglise C."/>
            <person name="Fairhead C."/>
            <person name="Marck C."/>
            <person name="Cruz J.A."/>
            <person name="Straub M.L."/>
            <person name="Kugler V."/>
            <person name="Sacerdot C."/>
            <person name="Uzunov Z."/>
            <person name="Thierry A."/>
            <person name="Weiss S."/>
            <person name="Bleykasten C."/>
            <person name="De Montigny J."/>
            <person name="Jacques N."/>
            <person name="Jung P."/>
            <person name="Lemaire M."/>
            <person name="Mallet S."/>
            <person name="Morel G."/>
            <person name="Richard G.F."/>
            <person name="Sarkar A."/>
            <person name="Savel G."/>
            <person name="Schacherer J."/>
            <person name="Seret M.L."/>
            <person name="Talla E."/>
            <person name="Samson G."/>
            <person name="Jubin C."/>
            <person name="Poulain J."/>
            <person name="Vacherie B."/>
            <person name="Barbe V."/>
            <person name="Pelletier E."/>
            <person name="Sherman D.J."/>
            <person name="Westhof E."/>
            <person name="Weissenbach J."/>
            <person name="Baret P.V."/>
            <person name="Wincker P."/>
            <person name="Gaillardin C."/>
            <person name="Dujon B."/>
            <person name="Souciet J.L."/>
        </authorList>
    </citation>
    <scope>NUCLEOTIDE SEQUENCE [LARGE SCALE GENOMIC DNA]</scope>
    <source>
        <strain evidence="3">CBS 270.75 / DBVPG 7215 / KCTC 17166 / NRRL Y-17582</strain>
    </source>
</reference>
<protein>
    <recommendedName>
        <fullName evidence="4">Inhibitor I9 domain-containing protein</fullName>
    </recommendedName>
</protein>
<evidence type="ECO:0008006" key="4">
    <source>
        <dbReference type="Google" id="ProtNLM"/>
    </source>
</evidence>
<sequence>MSKSYIIKLKDGVDSTEVKESIYDLGGEVNHDFPLINGFSVTIPEPDGLHIESIKSKHTDAIELIEEDQEVHHMGA</sequence>
<dbReference type="PANTHER" id="PTHR28288">
    <property type="entry name" value="PROTEASE B INHIBITOR 2"/>
    <property type="match status" value="1"/>
</dbReference>
<dbReference type="GeneID" id="11472218"/>
<dbReference type="KEGG" id="erc:Ecym_3348"/>
<keyword evidence="3" id="KW-1185">Reference proteome</keyword>
<dbReference type="InParanoid" id="G8JRR7"/>
<name>G8JRR7_ERECY</name>
<dbReference type="PANTHER" id="PTHR28288:SF2">
    <property type="entry name" value="PROTEASE B INHIBITOR 2"/>
    <property type="match status" value="1"/>
</dbReference>
<dbReference type="eggNOG" id="ENOG502SBW1">
    <property type="taxonomic scope" value="Eukaryota"/>
</dbReference>
<dbReference type="RefSeq" id="XP_003645653.1">
    <property type="nucleotide sequence ID" value="XM_003645605.1"/>
</dbReference>
<organism evidence="2 3">
    <name type="scientific">Eremothecium cymbalariae (strain CBS 270.75 / DBVPG 7215 / KCTC 17166 / NRRL Y-17582)</name>
    <name type="common">Yeast</name>
    <dbReference type="NCBI Taxonomy" id="931890"/>
    <lineage>
        <taxon>Eukaryota</taxon>
        <taxon>Fungi</taxon>
        <taxon>Dikarya</taxon>
        <taxon>Ascomycota</taxon>
        <taxon>Saccharomycotina</taxon>
        <taxon>Saccharomycetes</taxon>
        <taxon>Saccharomycetales</taxon>
        <taxon>Saccharomycetaceae</taxon>
        <taxon>Eremothecium</taxon>
    </lineage>
</organism>
<dbReference type="GO" id="GO:0004866">
    <property type="term" value="F:endopeptidase inhibitor activity"/>
    <property type="evidence" value="ECO:0007669"/>
    <property type="project" value="TreeGrafter"/>
</dbReference>